<evidence type="ECO:0000313" key="2">
    <source>
        <dbReference type="Proteomes" id="UP001060085"/>
    </source>
</evidence>
<dbReference type="Proteomes" id="UP001060085">
    <property type="component" value="Linkage Group LG05"/>
</dbReference>
<proteinExistence type="predicted"/>
<comment type="caution">
    <text evidence="1">The sequence shown here is derived from an EMBL/GenBank/DDBJ whole genome shotgun (WGS) entry which is preliminary data.</text>
</comment>
<evidence type="ECO:0000313" key="1">
    <source>
        <dbReference type="EMBL" id="KAI5664677.1"/>
    </source>
</evidence>
<sequence length="564" mass="65382">MTQDTIGKPLEAVREHEVQAENDLKISEVNIQDGADGKDKQSGKRKIAETEKHKVVAMKKEEMDKRMQERRYKKIQKNDFVQENEVNDTVEENQGNTLVPSSSRPTKNRRKQYLVAGGDEFQLFAGNEIEVVEGTDDSTGFSDEAWVHSSSSSDEELLGNVRRQFNKYMPTEGLNDPRFEIGMIFSNKKELKKAIIHHGIKWGRDLKFKKDDNIRVRARCKVINCKWEVHARNLEILHHFRLEHFNRNIVAAGLFCISMHRTPFLPTCIWMNSSQIKHSLLFQDKMRTELNVHITRNVMYEAKSTARLLIEGKYKDQYKKLEDYCEELTLKNPGSTTILDRYEDDDTGFMGLIPAIAEVVPRVEHRFCVRHLHQNFNKEHPGEALKIKLWSCAKAYENKFNAEMNELKEINEEAQKCFFREGIKCDVLLNNHCGSFNSTLIEAREKSNIGMLERIQVYLMMRIIKIVENIKEDSKWQAACFAGESVCQVSSLNGEQFVVDLMHKTCSCRRWNLSGIPCVHAFASMVLIGKDPLGFVDDCYTKVSYMKSYEQLIFPVNEWNNWEA</sequence>
<keyword evidence="2" id="KW-1185">Reference proteome</keyword>
<organism evidence="1 2">
    <name type="scientific">Catharanthus roseus</name>
    <name type="common">Madagascar periwinkle</name>
    <name type="synonym">Vinca rosea</name>
    <dbReference type="NCBI Taxonomy" id="4058"/>
    <lineage>
        <taxon>Eukaryota</taxon>
        <taxon>Viridiplantae</taxon>
        <taxon>Streptophyta</taxon>
        <taxon>Embryophyta</taxon>
        <taxon>Tracheophyta</taxon>
        <taxon>Spermatophyta</taxon>
        <taxon>Magnoliopsida</taxon>
        <taxon>eudicotyledons</taxon>
        <taxon>Gunneridae</taxon>
        <taxon>Pentapetalae</taxon>
        <taxon>asterids</taxon>
        <taxon>lamiids</taxon>
        <taxon>Gentianales</taxon>
        <taxon>Apocynaceae</taxon>
        <taxon>Rauvolfioideae</taxon>
        <taxon>Vinceae</taxon>
        <taxon>Catharanthinae</taxon>
        <taxon>Catharanthus</taxon>
    </lineage>
</organism>
<name>A0ACC0AUI5_CATRO</name>
<protein>
    <submittedName>
        <fullName evidence="1">Uncharacterized protein</fullName>
    </submittedName>
</protein>
<gene>
    <name evidence="1" type="ORF">M9H77_24000</name>
</gene>
<dbReference type="EMBL" id="CM044705">
    <property type="protein sequence ID" value="KAI5664677.1"/>
    <property type="molecule type" value="Genomic_DNA"/>
</dbReference>
<reference evidence="2" key="1">
    <citation type="journal article" date="2023" name="Nat. Plants">
        <title>Single-cell RNA sequencing provides a high-resolution roadmap for understanding the multicellular compartmentation of specialized metabolism.</title>
        <authorList>
            <person name="Sun S."/>
            <person name="Shen X."/>
            <person name="Li Y."/>
            <person name="Li Y."/>
            <person name="Wang S."/>
            <person name="Li R."/>
            <person name="Zhang H."/>
            <person name="Shen G."/>
            <person name="Guo B."/>
            <person name="Wei J."/>
            <person name="Xu J."/>
            <person name="St-Pierre B."/>
            <person name="Chen S."/>
            <person name="Sun C."/>
        </authorList>
    </citation>
    <scope>NUCLEOTIDE SEQUENCE [LARGE SCALE GENOMIC DNA]</scope>
</reference>
<accession>A0ACC0AUI5</accession>